<dbReference type="PROSITE" id="PS51012">
    <property type="entry name" value="ABC_TM2"/>
    <property type="match status" value="1"/>
</dbReference>
<dbReference type="PANTHER" id="PTHR30413:SF8">
    <property type="entry name" value="TRANSPORT PERMEASE PROTEIN"/>
    <property type="match status" value="1"/>
</dbReference>
<dbReference type="InterPro" id="IPR013525">
    <property type="entry name" value="ABC2_TM"/>
</dbReference>
<keyword evidence="6 9" id="KW-0812">Transmembrane</keyword>
<dbReference type="EMBL" id="JAKIKU010000001">
    <property type="protein sequence ID" value="MCL1044126.1"/>
    <property type="molecule type" value="Genomic_DNA"/>
</dbReference>
<evidence type="ECO:0000259" key="10">
    <source>
        <dbReference type="PROSITE" id="PS51012"/>
    </source>
</evidence>
<feature type="transmembrane region" description="Helical" evidence="9">
    <location>
        <begin position="146"/>
        <end position="171"/>
    </location>
</feature>
<evidence type="ECO:0000313" key="11">
    <source>
        <dbReference type="EMBL" id="MCL1044126.1"/>
    </source>
</evidence>
<feature type="transmembrane region" description="Helical" evidence="9">
    <location>
        <begin position="106"/>
        <end position="134"/>
    </location>
</feature>
<evidence type="ECO:0000256" key="3">
    <source>
        <dbReference type="ARBA" id="ARBA00022448"/>
    </source>
</evidence>
<evidence type="ECO:0000256" key="1">
    <source>
        <dbReference type="ARBA" id="ARBA00004429"/>
    </source>
</evidence>
<evidence type="ECO:0000313" key="12">
    <source>
        <dbReference type="Proteomes" id="UP001202134"/>
    </source>
</evidence>
<comment type="similarity">
    <text evidence="2 9">Belongs to the ABC-2 integral membrane protein family.</text>
</comment>
<evidence type="ECO:0000256" key="8">
    <source>
        <dbReference type="ARBA" id="ARBA00023136"/>
    </source>
</evidence>
<evidence type="ECO:0000256" key="5">
    <source>
        <dbReference type="ARBA" id="ARBA00022519"/>
    </source>
</evidence>
<comment type="caution">
    <text evidence="11">The sequence shown here is derived from an EMBL/GenBank/DDBJ whole genome shotgun (WGS) entry which is preliminary data.</text>
</comment>
<dbReference type="RefSeq" id="WP_248954585.1">
    <property type="nucleotide sequence ID" value="NZ_JAKIKU010000001.1"/>
</dbReference>
<evidence type="ECO:0000256" key="9">
    <source>
        <dbReference type="RuleBase" id="RU361157"/>
    </source>
</evidence>
<accession>A0ABT0KKL1</accession>
<evidence type="ECO:0000256" key="6">
    <source>
        <dbReference type="ARBA" id="ARBA00022692"/>
    </source>
</evidence>
<feature type="transmembrane region" description="Helical" evidence="9">
    <location>
        <begin position="183"/>
        <end position="205"/>
    </location>
</feature>
<keyword evidence="4 9" id="KW-1003">Cell membrane</keyword>
<dbReference type="Pfam" id="PF01061">
    <property type="entry name" value="ABC2_membrane"/>
    <property type="match status" value="1"/>
</dbReference>
<dbReference type="Proteomes" id="UP001202134">
    <property type="component" value="Unassembled WGS sequence"/>
</dbReference>
<dbReference type="PANTHER" id="PTHR30413">
    <property type="entry name" value="INNER MEMBRANE TRANSPORT PERMEASE"/>
    <property type="match status" value="1"/>
</dbReference>
<dbReference type="InterPro" id="IPR047817">
    <property type="entry name" value="ABC2_TM_bact-type"/>
</dbReference>
<keyword evidence="8 9" id="KW-0472">Membrane</keyword>
<feature type="transmembrane region" description="Helical" evidence="9">
    <location>
        <begin position="225"/>
        <end position="253"/>
    </location>
</feature>
<keyword evidence="5" id="KW-0997">Cell inner membrane</keyword>
<keyword evidence="3 9" id="KW-0813">Transport</keyword>
<comment type="subcellular location">
    <subcellularLocation>
        <location evidence="1 9">Cell inner membrane</location>
        <topology evidence="1 9">Multi-pass membrane protein</topology>
    </subcellularLocation>
</comment>
<organism evidence="11 12">
    <name type="scientific">Shewanella electrodiphila</name>
    <dbReference type="NCBI Taxonomy" id="934143"/>
    <lineage>
        <taxon>Bacteria</taxon>
        <taxon>Pseudomonadati</taxon>
        <taxon>Pseudomonadota</taxon>
        <taxon>Gammaproteobacteria</taxon>
        <taxon>Alteromonadales</taxon>
        <taxon>Shewanellaceae</taxon>
        <taxon>Shewanella</taxon>
    </lineage>
</organism>
<evidence type="ECO:0000256" key="2">
    <source>
        <dbReference type="ARBA" id="ARBA00007783"/>
    </source>
</evidence>
<evidence type="ECO:0000256" key="7">
    <source>
        <dbReference type="ARBA" id="ARBA00022989"/>
    </source>
</evidence>
<protein>
    <recommendedName>
        <fullName evidence="9">Transport permease protein</fullName>
    </recommendedName>
</protein>
<sequence>MAFVKHRTILQIWLDVIFAIFVREIKSKFSDKLGISWAVAQPVSFIFVLSYMRSSIEGGETHSIPTFVFMVYGMICIQLFLTTLTSTSGSIKKNKQLFSFRQVQPIASVIAVALFELVNKVVVISVLALIMYFIKIEISIYDPLRILIYLISIWLIALSTGMLFALARAFIPEVDKVRTMLQRPLFFISGVFFSLQDLPENIWIYLQWNPVLHAIELSRLAAYPIYGAVGVSELYLFLFTLTITFFSLCCYTLSWKQAISR</sequence>
<gene>
    <name evidence="11" type="ORF">L2737_02110</name>
</gene>
<keyword evidence="7 9" id="KW-1133">Transmembrane helix</keyword>
<proteinExistence type="inferred from homology"/>
<reference evidence="11 12" key="1">
    <citation type="submission" date="2022-01" db="EMBL/GenBank/DDBJ databases">
        <title>Whole genome-based taxonomy of the Shewanellaceae.</title>
        <authorList>
            <person name="Martin-Rodriguez A.J."/>
        </authorList>
    </citation>
    <scope>NUCLEOTIDE SEQUENCE [LARGE SCALE GENOMIC DNA]</scope>
    <source>
        <strain evidence="11 12">DSM 24955</strain>
    </source>
</reference>
<dbReference type="InterPro" id="IPR000412">
    <property type="entry name" value="ABC_2_transport"/>
</dbReference>
<name>A0ABT0KKL1_9GAMM</name>
<evidence type="ECO:0000256" key="4">
    <source>
        <dbReference type="ARBA" id="ARBA00022475"/>
    </source>
</evidence>
<feature type="domain" description="ABC transmembrane type-2" evidence="10">
    <location>
        <begin position="33"/>
        <end position="254"/>
    </location>
</feature>
<feature type="transmembrane region" description="Helical" evidence="9">
    <location>
        <begin position="64"/>
        <end position="85"/>
    </location>
</feature>
<dbReference type="PRINTS" id="PR00164">
    <property type="entry name" value="ABC2TRNSPORT"/>
</dbReference>
<feature type="transmembrane region" description="Helical" evidence="9">
    <location>
        <begin position="34"/>
        <end position="52"/>
    </location>
</feature>
<keyword evidence="12" id="KW-1185">Reference proteome</keyword>